<dbReference type="GO" id="GO:0005886">
    <property type="term" value="C:plasma membrane"/>
    <property type="evidence" value="ECO:0007669"/>
    <property type="project" value="UniProtKB-SubCell"/>
</dbReference>
<feature type="transmembrane region" description="Helical" evidence="7">
    <location>
        <begin position="169"/>
        <end position="190"/>
    </location>
</feature>
<feature type="transmembrane region" description="Helical" evidence="7">
    <location>
        <begin position="292"/>
        <end position="312"/>
    </location>
</feature>
<keyword evidence="6 7" id="KW-0472">Membrane</keyword>
<dbReference type="AlphaFoldDB" id="A0A6M8B6H3"/>
<organism evidence="8 9">
    <name type="scientific">Thermoleptolyngbya sichuanensis A183</name>
    <dbReference type="NCBI Taxonomy" id="2737172"/>
    <lineage>
        <taxon>Bacteria</taxon>
        <taxon>Bacillati</taxon>
        <taxon>Cyanobacteriota</taxon>
        <taxon>Cyanophyceae</taxon>
        <taxon>Oculatellales</taxon>
        <taxon>Oculatellaceae</taxon>
        <taxon>Thermoleptolyngbya</taxon>
        <taxon>Thermoleptolyngbya sichuanensis</taxon>
    </lineage>
</organism>
<name>A0A6M8B6H3_9CYAN</name>
<keyword evidence="2" id="KW-0813">Transport</keyword>
<feature type="transmembrane region" description="Helical" evidence="7">
    <location>
        <begin position="125"/>
        <end position="149"/>
    </location>
</feature>
<evidence type="ECO:0000256" key="1">
    <source>
        <dbReference type="ARBA" id="ARBA00004651"/>
    </source>
</evidence>
<protein>
    <submittedName>
        <fullName evidence="8">MFS transporter</fullName>
    </submittedName>
</protein>
<evidence type="ECO:0000256" key="7">
    <source>
        <dbReference type="SAM" id="Phobius"/>
    </source>
</evidence>
<dbReference type="GO" id="GO:0006814">
    <property type="term" value="P:sodium ion transport"/>
    <property type="evidence" value="ECO:0007669"/>
    <property type="project" value="InterPro"/>
</dbReference>
<dbReference type="Proteomes" id="UP000505210">
    <property type="component" value="Chromosome"/>
</dbReference>
<evidence type="ECO:0000313" key="9">
    <source>
        <dbReference type="Proteomes" id="UP000505210"/>
    </source>
</evidence>
<evidence type="ECO:0000256" key="6">
    <source>
        <dbReference type="ARBA" id="ARBA00023136"/>
    </source>
</evidence>
<evidence type="ECO:0000256" key="4">
    <source>
        <dbReference type="ARBA" id="ARBA00022692"/>
    </source>
</evidence>
<dbReference type="InterPro" id="IPR001927">
    <property type="entry name" value="Na/Gal_symport"/>
</dbReference>
<dbReference type="GO" id="GO:0008643">
    <property type="term" value="P:carbohydrate transport"/>
    <property type="evidence" value="ECO:0007669"/>
    <property type="project" value="InterPro"/>
</dbReference>
<dbReference type="NCBIfam" id="TIGR00792">
    <property type="entry name" value="gph"/>
    <property type="match status" value="1"/>
</dbReference>
<sequence length="493" mass="54270">MSESASKLSKSSKSPEDTLSFGTKLAYGAGDLGTAITANILAVFLLVFFTSVAGIPAGIAGSILLVGKIWDAVNDPIVGILSDRTQSRWGRRYPWIVAGAIPFGIFFFLQWIVPRFSDNPTTNLWALVAYYIAVSVLFNAFYTVVNLPYTALTPELTDDYDERTSLNSFRFIFSIGGSILSLVIVLAIFNAIPDDVAQQYRAIGAICAVISVLPFFWCVFGTYGHVTRRQQLRGAVETSTQEMPILQQLKVAFANRPFLFVIGIYLCSWLALQNTVTIIPYFVRDWMGLSNAVYTQVVMAVQVTALAMLLVWERISRRVGKKAVYILGMVLWVMAEIGLFFLQPGQVGWMYFLGILAGMGVSTAYLIPWSMVPDVIDLDELHTGQRREGVFYSFMVFLQKMGLAIALFLVGLALDTAGFIESTAGEATPIQPDSALTAIRVMIGPLPAIVLLLGIGLAYFYPISREVHANILLQLHERKHASGNPPDTEPGLR</sequence>
<keyword evidence="9" id="KW-1185">Reference proteome</keyword>
<comment type="subcellular location">
    <subcellularLocation>
        <location evidence="1">Cell membrane</location>
        <topology evidence="1">Multi-pass membrane protein</topology>
    </subcellularLocation>
</comment>
<evidence type="ECO:0000256" key="2">
    <source>
        <dbReference type="ARBA" id="ARBA00022448"/>
    </source>
</evidence>
<dbReference type="InterPro" id="IPR039672">
    <property type="entry name" value="MFS_2"/>
</dbReference>
<feature type="transmembrane region" description="Helical" evidence="7">
    <location>
        <begin position="253"/>
        <end position="272"/>
    </location>
</feature>
<dbReference type="GO" id="GO:0015293">
    <property type="term" value="F:symporter activity"/>
    <property type="evidence" value="ECO:0007669"/>
    <property type="project" value="InterPro"/>
</dbReference>
<feature type="transmembrane region" description="Helical" evidence="7">
    <location>
        <begin position="324"/>
        <end position="342"/>
    </location>
</feature>
<proteinExistence type="predicted"/>
<keyword evidence="5 7" id="KW-1133">Transmembrane helix</keyword>
<dbReference type="SUPFAM" id="SSF103473">
    <property type="entry name" value="MFS general substrate transporter"/>
    <property type="match status" value="1"/>
</dbReference>
<feature type="transmembrane region" description="Helical" evidence="7">
    <location>
        <begin position="390"/>
        <end position="414"/>
    </location>
</feature>
<dbReference type="EMBL" id="CP053661">
    <property type="protein sequence ID" value="QKD82979.1"/>
    <property type="molecule type" value="Genomic_DNA"/>
</dbReference>
<evidence type="ECO:0000256" key="3">
    <source>
        <dbReference type="ARBA" id="ARBA00022475"/>
    </source>
</evidence>
<feature type="transmembrane region" description="Helical" evidence="7">
    <location>
        <begin position="202"/>
        <end position="223"/>
    </location>
</feature>
<dbReference type="Gene3D" id="1.20.1250.20">
    <property type="entry name" value="MFS general substrate transporter like domains"/>
    <property type="match status" value="1"/>
</dbReference>
<dbReference type="PANTHER" id="PTHR11328:SF24">
    <property type="entry name" value="MAJOR FACILITATOR SUPERFAMILY (MFS) PROFILE DOMAIN-CONTAINING PROTEIN"/>
    <property type="match status" value="1"/>
</dbReference>
<evidence type="ECO:0000313" key="8">
    <source>
        <dbReference type="EMBL" id="QKD82979.1"/>
    </source>
</evidence>
<keyword evidence="4 7" id="KW-0812">Transmembrane</keyword>
<gene>
    <name evidence="8" type="ORF">HPC62_12945</name>
</gene>
<reference evidence="8 9" key="1">
    <citation type="submission" date="2020-05" db="EMBL/GenBank/DDBJ databases">
        <title>Complete genome sequence of of a novel Thermoleptolyngbya strain isolated from hot springs of Ganzi, Sichuan China.</title>
        <authorList>
            <person name="Tang J."/>
            <person name="Daroch M."/>
            <person name="Li L."/>
            <person name="Waleron K."/>
            <person name="Waleron M."/>
            <person name="Waleron M."/>
        </authorList>
    </citation>
    <scope>NUCLEOTIDE SEQUENCE [LARGE SCALE GENOMIC DNA]</scope>
    <source>
        <strain evidence="8 9">PKUAC-SCTA183</strain>
    </source>
</reference>
<dbReference type="InterPro" id="IPR036259">
    <property type="entry name" value="MFS_trans_sf"/>
</dbReference>
<dbReference type="RefSeq" id="WP_172356274.1">
    <property type="nucleotide sequence ID" value="NZ_CP053661.1"/>
</dbReference>
<evidence type="ECO:0000256" key="5">
    <source>
        <dbReference type="ARBA" id="ARBA00022989"/>
    </source>
</evidence>
<dbReference type="FunFam" id="1.20.1250.20:FF:000183">
    <property type="entry name" value="sodium-dependent lysophosphatidylcholine symporter 1 isoform X2"/>
    <property type="match status" value="1"/>
</dbReference>
<feature type="transmembrane region" description="Helical" evidence="7">
    <location>
        <begin position="40"/>
        <end position="66"/>
    </location>
</feature>
<keyword evidence="3" id="KW-1003">Cell membrane</keyword>
<feature type="transmembrane region" description="Helical" evidence="7">
    <location>
        <begin position="348"/>
        <end position="369"/>
    </location>
</feature>
<dbReference type="KEGG" id="theu:HPC62_12945"/>
<dbReference type="PANTHER" id="PTHR11328">
    <property type="entry name" value="MAJOR FACILITATOR SUPERFAMILY DOMAIN-CONTAINING PROTEIN"/>
    <property type="match status" value="1"/>
</dbReference>
<feature type="transmembrane region" description="Helical" evidence="7">
    <location>
        <begin position="93"/>
        <end position="113"/>
    </location>
</feature>
<accession>A0A6M8B6H3</accession>
<dbReference type="CDD" id="cd17332">
    <property type="entry name" value="MFS_MelB_like"/>
    <property type="match status" value="1"/>
</dbReference>
<feature type="transmembrane region" description="Helical" evidence="7">
    <location>
        <begin position="434"/>
        <end position="461"/>
    </location>
</feature>
<dbReference type="Pfam" id="PF13347">
    <property type="entry name" value="MFS_2"/>
    <property type="match status" value="1"/>
</dbReference>